<keyword evidence="6" id="KW-1185">Reference proteome</keyword>
<dbReference type="GO" id="GO:0003677">
    <property type="term" value="F:DNA binding"/>
    <property type="evidence" value="ECO:0007669"/>
    <property type="project" value="UniProtKB-KW"/>
</dbReference>
<dbReference type="PROSITE" id="PS50987">
    <property type="entry name" value="HTH_ARSR_2"/>
    <property type="match status" value="1"/>
</dbReference>
<dbReference type="Proteomes" id="UP000317982">
    <property type="component" value="Unassembled WGS sequence"/>
</dbReference>
<dbReference type="NCBIfam" id="NF033788">
    <property type="entry name" value="HTH_metalloreg"/>
    <property type="match status" value="1"/>
</dbReference>
<dbReference type="AlphaFoldDB" id="A0A545B0P2"/>
<keyword evidence="1" id="KW-0805">Transcription regulation</keyword>
<evidence type="ECO:0000256" key="3">
    <source>
        <dbReference type="ARBA" id="ARBA00023163"/>
    </source>
</evidence>
<evidence type="ECO:0000259" key="4">
    <source>
        <dbReference type="PROSITE" id="PS50987"/>
    </source>
</evidence>
<dbReference type="PRINTS" id="PR00778">
    <property type="entry name" value="HTHARSR"/>
</dbReference>
<dbReference type="InterPro" id="IPR001845">
    <property type="entry name" value="HTH_ArsR_DNA-bd_dom"/>
</dbReference>
<name>A0A545B0P2_9ACTN</name>
<keyword evidence="3" id="KW-0804">Transcription</keyword>
<dbReference type="InParanoid" id="A0A545B0P2"/>
<dbReference type="InterPro" id="IPR036388">
    <property type="entry name" value="WH-like_DNA-bd_sf"/>
</dbReference>
<organism evidence="5 6">
    <name type="scientific">Cryptosporangium phraense</name>
    <dbReference type="NCBI Taxonomy" id="2593070"/>
    <lineage>
        <taxon>Bacteria</taxon>
        <taxon>Bacillati</taxon>
        <taxon>Actinomycetota</taxon>
        <taxon>Actinomycetes</taxon>
        <taxon>Cryptosporangiales</taxon>
        <taxon>Cryptosporangiaceae</taxon>
        <taxon>Cryptosporangium</taxon>
    </lineage>
</organism>
<evidence type="ECO:0000313" key="6">
    <source>
        <dbReference type="Proteomes" id="UP000317982"/>
    </source>
</evidence>
<feature type="domain" description="HTH arsR-type" evidence="4">
    <location>
        <begin position="1"/>
        <end position="84"/>
    </location>
</feature>
<dbReference type="GO" id="GO:0003700">
    <property type="term" value="F:DNA-binding transcription factor activity"/>
    <property type="evidence" value="ECO:0007669"/>
    <property type="project" value="InterPro"/>
</dbReference>
<gene>
    <name evidence="5" type="ORF">FL583_01055</name>
</gene>
<dbReference type="Pfam" id="PF01022">
    <property type="entry name" value="HTH_5"/>
    <property type="match status" value="1"/>
</dbReference>
<protein>
    <submittedName>
        <fullName evidence="5">Helix-turn-helix transcriptional regulator</fullName>
    </submittedName>
</protein>
<evidence type="ECO:0000256" key="1">
    <source>
        <dbReference type="ARBA" id="ARBA00023015"/>
    </source>
</evidence>
<dbReference type="SMART" id="SM00418">
    <property type="entry name" value="HTH_ARSR"/>
    <property type="match status" value="1"/>
</dbReference>
<keyword evidence="2" id="KW-0238">DNA-binding</keyword>
<dbReference type="EMBL" id="VIRS01000001">
    <property type="protein sequence ID" value="TQS47124.1"/>
    <property type="molecule type" value="Genomic_DNA"/>
</dbReference>
<dbReference type="CDD" id="cd00090">
    <property type="entry name" value="HTH_ARSR"/>
    <property type="match status" value="1"/>
</dbReference>
<dbReference type="InterPro" id="IPR051081">
    <property type="entry name" value="HTH_MetalResp_TranReg"/>
</dbReference>
<proteinExistence type="predicted"/>
<dbReference type="PANTHER" id="PTHR33154:SF33">
    <property type="entry name" value="TRANSCRIPTIONAL REPRESSOR SDPR"/>
    <property type="match status" value="1"/>
</dbReference>
<dbReference type="SUPFAM" id="SSF46785">
    <property type="entry name" value="Winged helix' DNA-binding domain"/>
    <property type="match status" value="1"/>
</dbReference>
<dbReference type="InterPro" id="IPR036390">
    <property type="entry name" value="WH_DNA-bd_sf"/>
</dbReference>
<dbReference type="InterPro" id="IPR011991">
    <property type="entry name" value="ArsR-like_HTH"/>
</dbReference>
<evidence type="ECO:0000313" key="5">
    <source>
        <dbReference type="EMBL" id="TQS47124.1"/>
    </source>
</evidence>
<evidence type="ECO:0000256" key="2">
    <source>
        <dbReference type="ARBA" id="ARBA00023125"/>
    </source>
</evidence>
<accession>A0A545B0P2</accession>
<dbReference type="Gene3D" id="1.10.10.10">
    <property type="entry name" value="Winged helix-like DNA-binding domain superfamily/Winged helix DNA-binding domain"/>
    <property type="match status" value="1"/>
</dbReference>
<reference evidence="5 6" key="1">
    <citation type="submission" date="2019-07" db="EMBL/GenBank/DDBJ databases">
        <title>Cryptosporangium phraense sp. nov., isolated from plant litter.</title>
        <authorList>
            <person name="Suriyachadkun C."/>
        </authorList>
    </citation>
    <scope>NUCLEOTIDE SEQUENCE [LARGE SCALE GENOMIC DNA]</scope>
    <source>
        <strain evidence="5 6">A-T 5661</strain>
    </source>
</reference>
<sequence length="107" mass="11997">MLTALGDPSRQAILDRLSTGPLSVGQLADELPISRPAVSQHLKVLKDVGLISDRQEGTRRIYQVDPEALAQLRRHLDGFWERSLAAFARRAARTEEHDRSNDDDSDH</sequence>
<dbReference type="PANTHER" id="PTHR33154">
    <property type="entry name" value="TRANSCRIPTIONAL REGULATOR, ARSR FAMILY"/>
    <property type="match status" value="1"/>
</dbReference>
<comment type="caution">
    <text evidence="5">The sequence shown here is derived from an EMBL/GenBank/DDBJ whole genome shotgun (WGS) entry which is preliminary data.</text>
</comment>
<dbReference type="OrthoDB" id="9806976at2"/>